<dbReference type="HOGENOM" id="CLU_2408907_0_0_9"/>
<gene>
    <name evidence="2" type="ORF">HMPREF9707_01484</name>
</gene>
<dbReference type="AlphaFoldDB" id="K1LGJ3"/>
<evidence type="ECO:0000313" key="2">
    <source>
        <dbReference type="EMBL" id="EKB53731.1"/>
    </source>
</evidence>
<proteinExistence type="predicted"/>
<protein>
    <submittedName>
        <fullName evidence="2">Excisionase family DNA binding domain-containing protein</fullName>
    </submittedName>
</protein>
<sequence>MALQLELPQEFYEELNESLKSIYREAMEQARADATITKDYLTVPEVRSMLGMVHNTFKNQVENKGIPIIKIGDKRYIKRTDLHMFMDNHVIN</sequence>
<dbReference type="InterPro" id="IPR041657">
    <property type="entry name" value="HTH_17"/>
</dbReference>
<accession>K1LGJ3</accession>
<organism evidence="2 3">
    <name type="scientific">Falseniella ignava CCUG 37419</name>
    <dbReference type="NCBI Taxonomy" id="883112"/>
    <lineage>
        <taxon>Bacteria</taxon>
        <taxon>Bacillati</taxon>
        <taxon>Bacillota</taxon>
        <taxon>Bacilli</taxon>
        <taxon>Lactobacillales</taxon>
        <taxon>Aerococcaceae</taxon>
        <taxon>Falseniella</taxon>
    </lineage>
</organism>
<dbReference type="eggNOG" id="ENOG502ZSQ0">
    <property type="taxonomic scope" value="Bacteria"/>
</dbReference>
<keyword evidence="3" id="KW-1185">Reference proteome</keyword>
<dbReference type="PATRIC" id="fig|883112.3.peg.1481"/>
<evidence type="ECO:0000259" key="1">
    <source>
        <dbReference type="Pfam" id="PF12728"/>
    </source>
</evidence>
<comment type="caution">
    <text evidence="2">The sequence shown here is derived from an EMBL/GenBank/DDBJ whole genome shotgun (WGS) entry which is preliminary data.</text>
</comment>
<name>K1LGJ3_9LACT</name>
<dbReference type="STRING" id="883112.HMPREF9707_01484"/>
<dbReference type="Pfam" id="PF12728">
    <property type="entry name" value="HTH_17"/>
    <property type="match status" value="1"/>
</dbReference>
<evidence type="ECO:0000313" key="3">
    <source>
        <dbReference type="Proteomes" id="UP000005147"/>
    </source>
</evidence>
<reference evidence="2 3" key="1">
    <citation type="submission" date="2012-07" db="EMBL/GenBank/DDBJ databases">
        <title>The Genome Sequence of Facklamia ignava CCUG 37419.</title>
        <authorList>
            <consortium name="The Broad Institute Genome Sequencing Platform"/>
            <person name="Earl A."/>
            <person name="Ward D."/>
            <person name="Feldgarden M."/>
            <person name="Gevers D."/>
            <person name="Huys G."/>
            <person name="Walker B."/>
            <person name="Young S.K."/>
            <person name="Zeng Q."/>
            <person name="Gargeya S."/>
            <person name="Fitzgerald M."/>
            <person name="Haas B."/>
            <person name="Abouelleil A."/>
            <person name="Alvarado L."/>
            <person name="Arachchi H.M."/>
            <person name="Berlin A.M."/>
            <person name="Chapman S.B."/>
            <person name="Goldberg J."/>
            <person name="Griggs A."/>
            <person name="Gujja S."/>
            <person name="Hansen M."/>
            <person name="Howarth C."/>
            <person name="Imamovic A."/>
            <person name="Larimer J."/>
            <person name="McCowen C."/>
            <person name="Montmayeur A."/>
            <person name="Murphy C."/>
            <person name="Neiman D."/>
            <person name="Pearson M."/>
            <person name="Priest M."/>
            <person name="Roberts A."/>
            <person name="Saif S."/>
            <person name="Shea T."/>
            <person name="Sisk P."/>
            <person name="Sykes S."/>
            <person name="Wortman J."/>
            <person name="Nusbaum C."/>
            <person name="Birren B."/>
        </authorList>
    </citation>
    <scope>NUCLEOTIDE SEQUENCE [LARGE SCALE GENOMIC DNA]</scope>
    <source>
        <strain evidence="2 3">CCUG 37419</strain>
    </source>
</reference>
<dbReference type="RefSeq" id="WP_006702116.1">
    <property type="nucleotide sequence ID" value="NZ_JH932301.1"/>
</dbReference>
<dbReference type="Proteomes" id="UP000005147">
    <property type="component" value="Unassembled WGS sequence"/>
</dbReference>
<dbReference type="EMBL" id="AGZE01000037">
    <property type="protein sequence ID" value="EKB53731.1"/>
    <property type="molecule type" value="Genomic_DNA"/>
</dbReference>
<feature type="domain" description="Helix-turn-helix" evidence="1">
    <location>
        <begin position="40"/>
        <end position="88"/>
    </location>
</feature>